<dbReference type="AlphaFoldDB" id="A0AAV2RWP4"/>
<accession>A0AAV2RWP4</accession>
<name>A0AAV2RWP4_MEGNR</name>
<reference evidence="2 3" key="1">
    <citation type="submission" date="2024-05" db="EMBL/GenBank/DDBJ databases">
        <authorList>
            <person name="Wallberg A."/>
        </authorList>
    </citation>
    <scope>NUCLEOTIDE SEQUENCE [LARGE SCALE GENOMIC DNA]</scope>
</reference>
<dbReference type="EMBL" id="CAXKWB010032998">
    <property type="protein sequence ID" value="CAL4142170.1"/>
    <property type="molecule type" value="Genomic_DNA"/>
</dbReference>
<organism evidence="2 3">
    <name type="scientific">Meganyctiphanes norvegica</name>
    <name type="common">Northern krill</name>
    <name type="synonym">Thysanopoda norvegica</name>
    <dbReference type="NCBI Taxonomy" id="48144"/>
    <lineage>
        <taxon>Eukaryota</taxon>
        <taxon>Metazoa</taxon>
        <taxon>Ecdysozoa</taxon>
        <taxon>Arthropoda</taxon>
        <taxon>Crustacea</taxon>
        <taxon>Multicrustacea</taxon>
        <taxon>Malacostraca</taxon>
        <taxon>Eumalacostraca</taxon>
        <taxon>Eucarida</taxon>
        <taxon>Euphausiacea</taxon>
        <taxon>Euphausiidae</taxon>
        <taxon>Meganyctiphanes</taxon>
    </lineage>
</organism>
<gene>
    <name evidence="2" type="ORF">MNOR_LOCUS29036</name>
</gene>
<comment type="caution">
    <text evidence="2">The sequence shown here is derived from an EMBL/GenBank/DDBJ whole genome shotgun (WGS) entry which is preliminary data.</text>
</comment>
<evidence type="ECO:0000313" key="2">
    <source>
        <dbReference type="EMBL" id="CAL4142170.1"/>
    </source>
</evidence>
<keyword evidence="3" id="KW-1185">Reference proteome</keyword>
<protein>
    <submittedName>
        <fullName evidence="2">Uncharacterized protein</fullName>
    </submittedName>
</protein>
<feature type="region of interest" description="Disordered" evidence="1">
    <location>
        <begin position="423"/>
        <end position="496"/>
    </location>
</feature>
<evidence type="ECO:0000256" key="1">
    <source>
        <dbReference type="SAM" id="MobiDB-lite"/>
    </source>
</evidence>
<feature type="non-terminal residue" evidence="2">
    <location>
        <position position="1"/>
    </location>
</feature>
<feature type="compositionally biased region" description="Polar residues" evidence="1">
    <location>
        <begin position="749"/>
        <end position="761"/>
    </location>
</feature>
<sequence>RSVKMDMLKDILVVAPCLQEGEEVVHQMMVVEATFVDHPCLLTDKIKNTLERMQQYLQLLQKHSNHPLYGEVDCISNLDIPVSLMNPSDTIKCVWGNNQALTRREAYDLAASKFYLLVDLMKTENEIRLLTPSFSMELVIRRAVFCLGEFLCHLKEKAMYKTDTKTWEALANVCSYSKYFNLTRFYEDLNTVFSGGVWLLIHFKIQKLKMQDIVIRIDEAVTTTQNKQIRGSIQVTPKGKGTSVHQGFFESTPAKIQFLTINAEKDPSEDTVEFEEAHKTFNGWRLHLGQISKGRLKRELTYEESKLFGERMIMISDAYKKAKKSEVERLERCPACLQKRANCYILMTHIRGFSCIKEAKLPGKADEIDALMISDPSRRCSGLVNMETLREDEEIDLDPINEDKGEDADERNGEEVVVTLLNQKQGTRDEEGVPLGMKQGTEKDNVSQSTLNISGLPEPEETEAAEELSVVGGPKAAPQDLTDDGGPTPQDMEMSYSTDSSIQSDCVIENSSSNHGGAPMSSEQVRDPAMLQNNELTVTGDEFNLLTMQNKQACMKEQIEKAILMRVNALDRAKEGDSHSIKILIKHTVEELEKDIKKHLKTYQDRIESIYASAREQYLSNNTVAIKRANREELREESLKYLFAGQIPNGKLTSPTMTSDIQQRMMTSEPQKMNTSEPQKTSKNETAESDEDMSLHVSSESNLDDFKGQEDDQHEEGEYAPQPHPQKQLSVPGSYRKQDGNDDEDQEILTLSSSDENDLASTISKEDEERMEVLVEEDKLKVRSFITSSRTSISSIHMYLKNGIIRLILKNKSVLIIRGTKPYRCSIWRNPDIGENGWHVDCCQSTFASPQKAEFHFLACRIK</sequence>
<evidence type="ECO:0000313" key="3">
    <source>
        <dbReference type="Proteomes" id="UP001497623"/>
    </source>
</evidence>
<dbReference type="Proteomes" id="UP001497623">
    <property type="component" value="Unassembled WGS sequence"/>
</dbReference>
<proteinExistence type="predicted"/>
<feature type="region of interest" description="Disordered" evidence="1">
    <location>
        <begin position="666"/>
        <end position="761"/>
    </location>
</feature>
<feature type="compositionally biased region" description="Polar residues" evidence="1">
    <location>
        <begin position="666"/>
        <end position="679"/>
    </location>
</feature>